<keyword evidence="1" id="KW-0812">Transmembrane</keyword>
<dbReference type="PaxDb" id="523841-HFX_2553"/>
<dbReference type="AlphaFoldDB" id="I3R7M4"/>
<dbReference type="GeneID" id="40157554"/>
<gene>
    <name evidence="3" type="ordered locus">HFX_2553</name>
    <name evidence="4" type="ORF">BM92_13570</name>
    <name evidence="5" type="ORF">C439_14559</name>
    <name evidence="6" type="ORF">E6P09_14015</name>
</gene>
<dbReference type="KEGG" id="hme:HFX_2553"/>
<keyword evidence="1" id="KW-0472">Membrane</keyword>
<protein>
    <recommendedName>
        <fullName evidence="2">DUF6199 domain-containing protein</fullName>
    </recommendedName>
</protein>
<dbReference type="HOGENOM" id="CLU_2645744_0_0_2"/>
<organism evidence="3 7">
    <name type="scientific">Haloferax mediterranei (strain ATCC 33500 / DSM 1411 / JCM 8866 / NBRC 14739 / NCIMB 2177 / R-4)</name>
    <name type="common">Halobacterium mediterranei</name>
    <dbReference type="NCBI Taxonomy" id="523841"/>
    <lineage>
        <taxon>Archaea</taxon>
        <taxon>Methanobacteriati</taxon>
        <taxon>Methanobacteriota</taxon>
        <taxon>Stenosarchaea group</taxon>
        <taxon>Halobacteria</taxon>
        <taxon>Halobacteriales</taxon>
        <taxon>Haloferacaceae</taxon>
        <taxon>Haloferax</taxon>
    </lineage>
</organism>
<evidence type="ECO:0000256" key="1">
    <source>
        <dbReference type="SAM" id="Phobius"/>
    </source>
</evidence>
<reference evidence="4 9" key="4">
    <citation type="submission" date="2014-04" db="EMBL/GenBank/DDBJ databases">
        <title>Transcriptional profiles of Haloferax mediterranei on the basis of nitrogen availability.</title>
        <authorList>
            <person name="Bautista V."/>
        </authorList>
    </citation>
    <scope>NUCLEOTIDE SEQUENCE [LARGE SCALE GENOMIC DNA]</scope>
    <source>
        <strain evidence="4">ATCC 33500</strain>
        <strain evidence="9">ATCC 33500 / DSM 1411 / JCM 8866 / NBRC 14739 / NCIMB 2177 / R-4</strain>
    </source>
</reference>
<dbReference type="EMBL" id="AOLO01000012">
    <property type="protein sequence ID" value="ELZ99089.1"/>
    <property type="molecule type" value="Genomic_DNA"/>
</dbReference>
<evidence type="ECO:0000313" key="4">
    <source>
        <dbReference type="EMBL" id="AHZ23604.1"/>
    </source>
</evidence>
<dbReference type="OrthoDB" id="324287at2157"/>
<evidence type="ECO:0000313" key="8">
    <source>
        <dbReference type="Proteomes" id="UP000011603"/>
    </source>
</evidence>
<evidence type="ECO:0000313" key="7">
    <source>
        <dbReference type="Proteomes" id="UP000006469"/>
    </source>
</evidence>
<proteinExistence type="predicted"/>
<dbReference type="Proteomes" id="UP000006469">
    <property type="component" value="Chromosome"/>
</dbReference>
<name>I3R7M4_HALMT</name>
<dbReference type="EMBL" id="CP007551">
    <property type="protein sequence ID" value="AHZ23604.1"/>
    <property type="molecule type" value="Genomic_DNA"/>
</dbReference>
<accession>I3R7M4</accession>
<dbReference type="EMBL" id="CP039139">
    <property type="protein sequence ID" value="QCQ76331.1"/>
    <property type="molecule type" value="Genomic_DNA"/>
</dbReference>
<dbReference type="Proteomes" id="UP000299011">
    <property type="component" value="Chromosome"/>
</dbReference>
<feature type="domain" description="DUF6199" evidence="2">
    <location>
        <begin position="8"/>
        <end position="69"/>
    </location>
</feature>
<reference evidence="6 10" key="6">
    <citation type="submission" date="2019-04" db="EMBL/GenBank/DDBJ databases">
        <title>Methylomes of two halophilic Archaea, Haloarcula marismortui and Haloferax mediterranei.</title>
        <authorList>
            <person name="DasSarma S."/>
            <person name="DasSarma P."/>
            <person name="DasSarma S."/>
            <person name="Fomenkov A."/>
            <person name="Vincze T."/>
            <person name="Anton B.P."/>
            <person name="Roberts R.J."/>
        </authorList>
    </citation>
    <scope>NUCLEOTIDE SEQUENCE [LARGE SCALE GENOMIC DNA]</scope>
    <source>
        <strain evidence="6">ATCC 33500</strain>
        <strain evidence="10">ATCC 33500 / DSM 1411 / JCM 8866 / NBRC 14739 / NCIMB 2177 / R-4</strain>
    </source>
</reference>
<reference evidence="3" key="5">
    <citation type="submission" date="2014-05" db="EMBL/GenBank/DDBJ databases">
        <authorList>
            <person name="Wang L."/>
            <person name="Yang H."/>
            <person name="Xiang H."/>
        </authorList>
    </citation>
    <scope>NUCLEOTIDE SEQUENCE</scope>
    <source>
        <strain evidence="3">CGMCC 1.2087</strain>
    </source>
</reference>
<dbReference type="STRING" id="523841.HFX_2553"/>
<dbReference type="eggNOG" id="arCOG13143">
    <property type="taxonomic scope" value="Archaea"/>
</dbReference>
<feature type="transmembrane region" description="Helical" evidence="1">
    <location>
        <begin position="6"/>
        <end position="24"/>
    </location>
</feature>
<dbReference type="Proteomes" id="UP000011603">
    <property type="component" value="Unassembled WGS sequence"/>
</dbReference>
<sequence>MDIQTVLFGLLAITGGVITYRYAYGITKFGEQLDAIGSKTHASEVEPAAWNVTLTKLMGLFFVALGLFFGGAALVSG</sequence>
<dbReference type="EMBL" id="CP001868">
    <property type="protein sequence ID" value="AFK20234.1"/>
    <property type="molecule type" value="Genomic_DNA"/>
</dbReference>
<dbReference type="RefSeq" id="WP_004060001.1">
    <property type="nucleotide sequence ID" value="NC_017941.2"/>
</dbReference>
<reference evidence="3" key="1">
    <citation type="journal article" date="2012" name="Appl. Environ. Microbiol.">
        <title>Identification of the haloarchaeal phasin (PhaP) that functions in polyhydroxyalkanoate accumulation and granule formation in Haloferax mediterranei.</title>
        <authorList>
            <person name="Cai S."/>
            <person name="Cai L."/>
            <person name="Liu H."/>
            <person name="Liu X."/>
            <person name="Han J."/>
            <person name="Zhou J."/>
            <person name="Xiang H."/>
        </authorList>
    </citation>
    <scope>NUCLEOTIDE SEQUENCE</scope>
    <source>
        <strain evidence="3">CGMCC 1.2087</strain>
    </source>
</reference>
<dbReference type="PATRIC" id="fig|523841.21.peg.2937"/>
<reference evidence="3 7" key="2">
    <citation type="journal article" date="2012" name="J. Bacteriol.">
        <title>Complete genome sequence of the metabolically versatile halophilic archaeon Haloferax mediterranei, a poly(3-hydroxybutyrate-co-3-hydroxyvalerate) producer.</title>
        <authorList>
            <person name="Han J."/>
            <person name="Zhang F."/>
            <person name="Hou J."/>
            <person name="Liu X."/>
            <person name="Li M."/>
            <person name="Liu H."/>
            <person name="Cai L."/>
            <person name="Zhang B."/>
            <person name="Chen Y."/>
            <person name="Zhou J."/>
            <person name="Hu S."/>
            <person name="Xiang H."/>
        </authorList>
    </citation>
    <scope>NUCLEOTIDE SEQUENCE [LARGE SCALE GENOMIC DNA]</scope>
    <source>
        <strain evidence="7">ATCC 33500 / DSM 1411 / JCM 8866 / NBRC 14739 / NCIMB 2177 / R-4</strain>
        <strain evidence="3">CGMCC 1.2087</strain>
    </source>
</reference>
<dbReference type="Proteomes" id="UP000027075">
    <property type="component" value="Chromosome"/>
</dbReference>
<evidence type="ECO:0000313" key="6">
    <source>
        <dbReference type="EMBL" id="QCQ76331.1"/>
    </source>
</evidence>
<evidence type="ECO:0000313" key="10">
    <source>
        <dbReference type="Proteomes" id="UP000299011"/>
    </source>
</evidence>
<dbReference type="InterPro" id="IPR045679">
    <property type="entry name" value="DUF6199"/>
</dbReference>
<evidence type="ECO:0000313" key="5">
    <source>
        <dbReference type="EMBL" id="ELZ99089.1"/>
    </source>
</evidence>
<keyword evidence="8" id="KW-1185">Reference proteome</keyword>
<feature type="transmembrane region" description="Helical" evidence="1">
    <location>
        <begin position="57"/>
        <end position="75"/>
    </location>
</feature>
<keyword evidence="1" id="KW-1133">Transmembrane helix</keyword>
<evidence type="ECO:0000313" key="9">
    <source>
        <dbReference type="Proteomes" id="UP000027075"/>
    </source>
</evidence>
<dbReference type="Pfam" id="PF19701">
    <property type="entry name" value="DUF6199"/>
    <property type="match status" value="1"/>
</dbReference>
<evidence type="ECO:0000313" key="3">
    <source>
        <dbReference type="EMBL" id="AFK20234.1"/>
    </source>
</evidence>
<reference evidence="5 8" key="3">
    <citation type="journal article" date="2014" name="PLoS Genet.">
        <title>Phylogenetically driven sequencing of extremely halophilic archaea reveals strategies for static and dynamic osmo-response.</title>
        <authorList>
            <person name="Becker E.A."/>
            <person name="Seitzer P.M."/>
            <person name="Tritt A."/>
            <person name="Larsen D."/>
            <person name="Krusor M."/>
            <person name="Yao A.I."/>
            <person name="Wu D."/>
            <person name="Madern D."/>
            <person name="Eisen J.A."/>
            <person name="Darling A.E."/>
            <person name="Facciotti M.T."/>
        </authorList>
    </citation>
    <scope>NUCLEOTIDE SEQUENCE [LARGE SCALE GENOMIC DNA]</scope>
    <source>
        <strain evidence="5">ATCC 33500</strain>
        <strain evidence="8">ATCC 33500 / DSM 1411 / JCM 8866 / NBRC 14739 / NCIMB 2177 / R-4</strain>
    </source>
</reference>
<evidence type="ECO:0000259" key="2">
    <source>
        <dbReference type="Pfam" id="PF19701"/>
    </source>
</evidence>